<evidence type="ECO:0000256" key="3">
    <source>
        <dbReference type="ARBA" id="ARBA00022525"/>
    </source>
</evidence>
<keyword evidence="7" id="KW-0325">Glycoprotein</keyword>
<reference evidence="9 10" key="1">
    <citation type="submission" date="2019-12" db="EMBL/GenBank/DDBJ databases">
        <authorList>
            <person name="Alioto T."/>
            <person name="Alioto T."/>
            <person name="Gomez Garrido J."/>
        </authorList>
    </citation>
    <scope>NUCLEOTIDE SEQUENCE [LARGE SCALE GENOMIC DNA]</scope>
</reference>
<dbReference type="Pfam" id="PF14541">
    <property type="entry name" value="TAXi_C"/>
    <property type="match status" value="1"/>
</dbReference>
<evidence type="ECO:0000259" key="8">
    <source>
        <dbReference type="PROSITE" id="PS51767"/>
    </source>
</evidence>
<evidence type="ECO:0000313" key="9">
    <source>
        <dbReference type="EMBL" id="CAA2960967.1"/>
    </source>
</evidence>
<evidence type="ECO:0000256" key="1">
    <source>
        <dbReference type="ARBA" id="ARBA00004613"/>
    </source>
</evidence>
<name>A0A8S0Q261_OLEEU</name>
<protein>
    <submittedName>
        <fullName evidence="9">Aspartic ase CDR1-like</fullName>
    </submittedName>
</protein>
<dbReference type="OrthoDB" id="2747330at2759"/>
<comment type="subcellular location">
    <subcellularLocation>
        <location evidence="1">Secreted</location>
    </subcellularLocation>
</comment>
<dbReference type="Proteomes" id="UP000594638">
    <property type="component" value="Unassembled WGS sequence"/>
</dbReference>
<proteinExistence type="inferred from homology"/>
<dbReference type="InterPro" id="IPR032861">
    <property type="entry name" value="TAXi_N"/>
</dbReference>
<dbReference type="FunFam" id="2.40.70.10:FF:000031">
    <property type="entry name" value="Aspartyl protease AED1"/>
    <property type="match status" value="1"/>
</dbReference>
<dbReference type="AlphaFoldDB" id="A0A8S0Q261"/>
<gene>
    <name evidence="9" type="ORF">OLEA9_A069157</name>
</gene>
<sequence>MSIFPTTEAGTEGFTIDLFHRESPHSPSYDSTLKPWQHSVNSLRRSFNRLNHLTRIAYTTQSPAADVISDSGEFFVKFSIGTPQVPILATFDTASDLIWTQCQPCLKCFKQTYPIFTPSRSSTYRRLACDSFLCKAFPAAICDKASKSCIYSESYADGSFSSGDFVTETITLGSTNGTKISIPGVAIGCGHKNGGAFSLGDSGIAGFASGKVSFISQLGSSGQGKFSYCLVSFLSETSNLSRLHFGNDADVFGKGVVSTPIFLNRNETLYYLTLVEIGVGNQRFGFYDPSAPNAAEEANIIIDSGTTLTFLPSKLYNDLETAIASRIKLKRIKDPQGVLNLCYDSPKDIQTPIITFHFKGAYVELNTLNTFVRTSENALCFAFAPTKGTPIYGNLAQVNFLIGYDLNKKTVSFKATDCSKS</sequence>
<dbReference type="InterPro" id="IPR033121">
    <property type="entry name" value="PEPTIDASE_A1"/>
</dbReference>
<dbReference type="GO" id="GO:0005576">
    <property type="term" value="C:extracellular region"/>
    <property type="evidence" value="ECO:0007669"/>
    <property type="project" value="UniProtKB-SubCell"/>
</dbReference>
<dbReference type="GO" id="GO:0006508">
    <property type="term" value="P:proteolysis"/>
    <property type="evidence" value="ECO:0007669"/>
    <property type="project" value="UniProtKB-KW"/>
</dbReference>
<comment type="caution">
    <text evidence="9">The sequence shown here is derived from an EMBL/GenBank/DDBJ whole genome shotgun (WGS) entry which is preliminary data.</text>
</comment>
<evidence type="ECO:0000313" key="10">
    <source>
        <dbReference type="Proteomes" id="UP000594638"/>
    </source>
</evidence>
<dbReference type="SUPFAM" id="SSF50630">
    <property type="entry name" value="Acid proteases"/>
    <property type="match status" value="1"/>
</dbReference>
<dbReference type="Pfam" id="PF14543">
    <property type="entry name" value="TAXi_N"/>
    <property type="match status" value="1"/>
</dbReference>
<dbReference type="Gene3D" id="2.40.70.10">
    <property type="entry name" value="Acid Proteases"/>
    <property type="match status" value="2"/>
</dbReference>
<feature type="domain" description="Peptidase A1" evidence="8">
    <location>
        <begin position="74"/>
        <end position="414"/>
    </location>
</feature>
<dbReference type="InterPro" id="IPR051708">
    <property type="entry name" value="Plant_Aspart_Prot_A1"/>
</dbReference>
<dbReference type="Gramene" id="OE9A069157T1">
    <property type="protein sequence ID" value="OE9A069157C1"/>
    <property type="gene ID" value="OE9A069157"/>
</dbReference>
<dbReference type="GO" id="GO:0004190">
    <property type="term" value="F:aspartic-type endopeptidase activity"/>
    <property type="evidence" value="ECO:0007669"/>
    <property type="project" value="UniProtKB-KW"/>
</dbReference>
<dbReference type="PROSITE" id="PS51767">
    <property type="entry name" value="PEPTIDASE_A1"/>
    <property type="match status" value="1"/>
</dbReference>
<evidence type="ECO:0000256" key="5">
    <source>
        <dbReference type="ARBA" id="ARBA00022750"/>
    </source>
</evidence>
<dbReference type="PANTHER" id="PTHR47967:SF66">
    <property type="entry name" value="ASPARTIC PROTEINASE CDR1-RELATED"/>
    <property type="match status" value="1"/>
</dbReference>
<keyword evidence="3" id="KW-0964">Secreted</keyword>
<dbReference type="InterPro" id="IPR032799">
    <property type="entry name" value="TAXi_C"/>
</dbReference>
<dbReference type="InterPro" id="IPR021109">
    <property type="entry name" value="Peptidase_aspartic_dom_sf"/>
</dbReference>
<dbReference type="InterPro" id="IPR034161">
    <property type="entry name" value="Pepsin-like_plant"/>
</dbReference>
<evidence type="ECO:0000256" key="7">
    <source>
        <dbReference type="ARBA" id="ARBA00023180"/>
    </source>
</evidence>
<accession>A0A8S0Q261</accession>
<dbReference type="EMBL" id="CACTIH010000476">
    <property type="protein sequence ID" value="CAA2960967.1"/>
    <property type="molecule type" value="Genomic_DNA"/>
</dbReference>
<keyword evidence="6" id="KW-0378">Hydrolase</keyword>
<keyword evidence="4" id="KW-0645">Protease</keyword>
<organism evidence="9 10">
    <name type="scientific">Olea europaea subsp. europaea</name>
    <dbReference type="NCBI Taxonomy" id="158383"/>
    <lineage>
        <taxon>Eukaryota</taxon>
        <taxon>Viridiplantae</taxon>
        <taxon>Streptophyta</taxon>
        <taxon>Embryophyta</taxon>
        <taxon>Tracheophyta</taxon>
        <taxon>Spermatophyta</taxon>
        <taxon>Magnoliopsida</taxon>
        <taxon>eudicotyledons</taxon>
        <taxon>Gunneridae</taxon>
        <taxon>Pentapetalae</taxon>
        <taxon>asterids</taxon>
        <taxon>lamiids</taxon>
        <taxon>Lamiales</taxon>
        <taxon>Oleaceae</taxon>
        <taxon>Oleeae</taxon>
        <taxon>Olea</taxon>
    </lineage>
</organism>
<dbReference type="CDD" id="cd05476">
    <property type="entry name" value="pepsin_A_like_plant"/>
    <property type="match status" value="1"/>
</dbReference>
<dbReference type="PANTHER" id="PTHR47967">
    <property type="entry name" value="OS07G0603500 PROTEIN-RELATED"/>
    <property type="match status" value="1"/>
</dbReference>
<comment type="similarity">
    <text evidence="2">Belongs to the peptidase A1 family.</text>
</comment>
<keyword evidence="10" id="KW-1185">Reference proteome</keyword>
<evidence type="ECO:0000256" key="4">
    <source>
        <dbReference type="ARBA" id="ARBA00022670"/>
    </source>
</evidence>
<dbReference type="FunFam" id="2.40.70.10:FF:000050">
    <property type="entry name" value="Aspartic proteinase CDR1"/>
    <property type="match status" value="1"/>
</dbReference>
<evidence type="ECO:0000256" key="2">
    <source>
        <dbReference type="ARBA" id="ARBA00007447"/>
    </source>
</evidence>
<evidence type="ECO:0000256" key="6">
    <source>
        <dbReference type="ARBA" id="ARBA00022801"/>
    </source>
</evidence>
<keyword evidence="5" id="KW-0064">Aspartyl protease</keyword>